<evidence type="ECO:0000256" key="1">
    <source>
        <dbReference type="ARBA" id="ARBA00000971"/>
    </source>
</evidence>
<sequence length="353" mass="40602">MHPQLPSNVVIPRVAGRRAYLSPRSTLPTVLGPLEKRITDQDALTCWIQSEAYLRLMCFIQSLNESVRNKKVSDPCPVSENVFKAVQILDKLDAWIDEIPLDNTPQRFGNTAFRTWILRLESESEELHMHILPADLKHTTIEVAKYLTISFGDGTRIDYGSGHELSFVSWMCSLELLDVFGQSDYQALVTRVFVRYLQVVRRLQRVYMLEPAGSHGVWGLDDHQFLPYFWGSSQLIDHPRIKPKSIMQIDVVSNFSKEYLYLACIEYIHQVKKGPFHEHSPILYDISGVPLWSKVNTGMLKMYIAEVLHKFPVVQHFYFGRLLPFEEAHEITMDAVPSRELEGSQDPNPKVSN</sequence>
<evidence type="ECO:0000256" key="4">
    <source>
        <dbReference type="ARBA" id="ARBA00022490"/>
    </source>
</evidence>
<evidence type="ECO:0000256" key="3">
    <source>
        <dbReference type="ARBA" id="ARBA00011019"/>
    </source>
</evidence>
<evidence type="ECO:0000256" key="5">
    <source>
        <dbReference type="ARBA" id="ARBA00023110"/>
    </source>
</evidence>
<name>A0ABQ8FB33_9FUNG</name>
<proteinExistence type="inferred from homology"/>
<keyword evidence="6 7" id="KW-0413">Isomerase</keyword>
<dbReference type="PIRSF" id="PIRSF016325">
    <property type="entry name" value="Phstyr_phstse_ac"/>
    <property type="match status" value="1"/>
</dbReference>
<evidence type="ECO:0000256" key="7">
    <source>
        <dbReference type="RuleBase" id="RU361210"/>
    </source>
</evidence>
<dbReference type="CDD" id="cd04087">
    <property type="entry name" value="PTPA"/>
    <property type="match status" value="1"/>
</dbReference>
<comment type="caution">
    <text evidence="8">The sequence shown here is derived from an EMBL/GenBank/DDBJ whole genome shotgun (WGS) entry which is preliminary data.</text>
</comment>
<dbReference type="Gene3D" id="1.20.120.1150">
    <property type="match status" value="1"/>
</dbReference>
<comment type="function">
    <text evidence="7">PPIases accelerate the folding of proteins. It catalyzes the cis-trans isomerization of proline imidic peptide bonds in oligopeptides.</text>
</comment>
<dbReference type="InterPro" id="IPR043170">
    <property type="entry name" value="PTPA_C_lid"/>
</dbReference>
<dbReference type="InterPro" id="IPR037218">
    <property type="entry name" value="PTPA_sf"/>
</dbReference>
<organism evidence="8 9">
    <name type="scientific">Batrachochytrium salamandrivorans</name>
    <dbReference type="NCBI Taxonomy" id="1357716"/>
    <lineage>
        <taxon>Eukaryota</taxon>
        <taxon>Fungi</taxon>
        <taxon>Fungi incertae sedis</taxon>
        <taxon>Chytridiomycota</taxon>
        <taxon>Chytridiomycota incertae sedis</taxon>
        <taxon>Chytridiomycetes</taxon>
        <taxon>Rhizophydiales</taxon>
        <taxon>Rhizophydiales incertae sedis</taxon>
        <taxon>Batrachochytrium</taxon>
    </lineage>
</organism>
<reference evidence="8 9" key="1">
    <citation type="submission" date="2021-02" db="EMBL/GenBank/DDBJ databases">
        <title>Variation within the Batrachochytrium salamandrivorans European outbreak.</title>
        <authorList>
            <person name="Kelly M."/>
            <person name="Pasmans F."/>
            <person name="Shea T.P."/>
            <person name="Munoz J.F."/>
            <person name="Carranza S."/>
            <person name="Cuomo C.A."/>
            <person name="Martel A."/>
        </authorList>
    </citation>
    <scope>NUCLEOTIDE SEQUENCE [LARGE SCALE GENOMIC DNA]</scope>
    <source>
        <strain evidence="8 9">AMFP18/2</strain>
    </source>
</reference>
<dbReference type="Pfam" id="PF03095">
    <property type="entry name" value="PTPA"/>
    <property type="match status" value="1"/>
</dbReference>
<keyword evidence="4 7" id="KW-0963">Cytoplasm</keyword>
<dbReference type="EC" id="5.2.1.8" evidence="7"/>
<dbReference type="Proteomes" id="UP001648503">
    <property type="component" value="Unassembled WGS sequence"/>
</dbReference>
<gene>
    <name evidence="8" type="ORF">BASA50_006003</name>
</gene>
<dbReference type="PANTHER" id="PTHR10012:SF0">
    <property type="entry name" value="SERINE_THREONINE-PROTEIN PHOSPHATASE 2A ACTIVATOR"/>
    <property type="match status" value="1"/>
</dbReference>
<dbReference type="EMBL" id="JAFCIX010000312">
    <property type="protein sequence ID" value="KAH6595209.1"/>
    <property type="molecule type" value="Genomic_DNA"/>
</dbReference>
<evidence type="ECO:0000256" key="6">
    <source>
        <dbReference type="ARBA" id="ARBA00023235"/>
    </source>
</evidence>
<dbReference type="InterPro" id="IPR004327">
    <property type="entry name" value="Phstyr_phstse_ac"/>
</dbReference>
<protein>
    <recommendedName>
        <fullName evidence="7">Serine/threonine-protein phosphatase 2A activator</fullName>
        <ecNumber evidence="7">5.2.1.8</ecNumber>
    </recommendedName>
    <alternativeName>
        <fullName evidence="7">Phosphotyrosyl phosphatase activator</fullName>
    </alternativeName>
</protein>
<dbReference type="SUPFAM" id="SSF140984">
    <property type="entry name" value="PTPA-like"/>
    <property type="match status" value="1"/>
</dbReference>
<evidence type="ECO:0000313" key="8">
    <source>
        <dbReference type="EMBL" id="KAH6595209.1"/>
    </source>
</evidence>
<accession>A0ABQ8FB33</accession>
<comment type="catalytic activity">
    <reaction evidence="1 7">
        <text>[protein]-peptidylproline (omega=180) = [protein]-peptidylproline (omega=0)</text>
        <dbReference type="Rhea" id="RHEA:16237"/>
        <dbReference type="Rhea" id="RHEA-COMP:10747"/>
        <dbReference type="Rhea" id="RHEA-COMP:10748"/>
        <dbReference type="ChEBI" id="CHEBI:83833"/>
        <dbReference type="ChEBI" id="CHEBI:83834"/>
        <dbReference type="EC" id="5.2.1.8"/>
    </reaction>
</comment>
<dbReference type="PANTHER" id="PTHR10012">
    <property type="entry name" value="SERINE/THREONINE-PROTEIN PHOSPHATASE 2A REGULATORY SUBUNIT B"/>
    <property type="match status" value="1"/>
</dbReference>
<keyword evidence="5 7" id="KW-0697">Rotamase</keyword>
<comment type="similarity">
    <text evidence="3 7">Belongs to the PTPA-type PPIase family.</text>
</comment>
<keyword evidence="9" id="KW-1185">Reference proteome</keyword>
<evidence type="ECO:0000313" key="9">
    <source>
        <dbReference type="Proteomes" id="UP001648503"/>
    </source>
</evidence>
<evidence type="ECO:0000256" key="2">
    <source>
        <dbReference type="ARBA" id="ARBA00004496"/>
    </source>
</evidence>
<comment type="subcellular location">
    <subcellularLocation>
        <location evidence="2 7">Cytoplasm</location>
    </subcellularLocation>
</comment>